<name>A0A501WW40_9RHOB</name>
<reference evidence="6 7" key="1">
    <citation type="submission" date="2019-06" db="EMBL/GenBank/DDBJ databases">
        <title>A novel bacterium of genus Amaricoccus, isolated from marine sediment.</title>
        <authorList>
            <person name="Huang H."/>
            <person name="Mo K."/>
            <person name="Hu Y."/>
        </authorList>
    </citation>
    <scope>NUCLEOTIDE SEQUENCE [LARGE SCALE GENOMIC DNA]</scope>
    <source>
        <strain evidence="6 7">HB172011</strain>
    </source>
</reference>
<evidence type="ECO:0000313" key="7">
    <source>
        <dbReference type="Proteomes" id="UP000319255"/>
    </source>
</evidence>
<dbReference type="Gene3D" id="1.10.10.10">
    <property type="entry name" value="Winged helix-like DNA-binding domain superfamily/Winged helix DNA-binding domain"/>
    <property type="match status" value="1"/>
</dbReference>
<keyword evidence="2" id="KW-0238">DNA-binding</keyword>
<dbReference type="GO" id="GO:0003700">
    <property type="term" value="F:DNA-binding transcription factor activity"/>
    <property type="evidence" value="ECO:0007669"/>
    <property type="project" value="InterPro"/>
</dbReference>
<dbReference type="InterPro" id="IPR047640">
    <property type="entry name" value="RpiR-like"/>
</dbReference>
<dbReference type="CDD" id="cd05013">
    <property type="entry name" value="SIS_RpiR"/>
    <property type="match status" value="1"/>
</dbReference>
<feature type="domain" description="SIS" evidence="5">
    <location>
        <begin position="134"/>
        <end position="271"/>
    </location>
</feature>
<dbReference type="PANTHER" id="PTHR30514:SF18">
    <property type="entry name" value="RPIR-FAMILY TRANSCRIPTIONAL REGULATOR"/>
    <property type="match status" value="1"/>
</dbReference>
<dbReference type="InterPro" id="IPR001347">
    <property type="entry name" value="SIS_dom"/>
</dbReference>
<keyword evidence="3" id="KW-0804">Transcription</keyword>
<evidence type="ECO:0000259" key="4">
    <source>
        <dbReference type="PROSITE" id="PS51071"/>
    </source>
</evidence>
<dbReference type="InterPro" id="IPR046348">
    <property type="entry name" value="SIS_dom_sf"/>
</dbReference>
<dbReference type="InterPro" id="IPR009057">
    <property type="entry name" value="Homeodomain-like_sf"/>
</dbReference>
<dbReference type="Proteomes" id="UP000319255">
    <property type="component" value="Unassembled WGS sequence"/>
</dbReference>
<dbReference type="PROSITE" id="PS51071">
    <property type="entry name" value="HTH_RPIR"/>
    <property type="match status" value="1"/>
</dbReference>
<comment type="caution">
    <text evidence="6">The sequence shown here is derived from an EMBL/GenBank/DDBJ whole genome shotgun (WGS) entry which is preliminary data.</text>
</comment>
<dbReference type="PANTHER" id="PTHR30514">
    <property type="entry name" value="GLUCOKINASE"/>
    <property type="match status" value="1"/>
</dbReference>
<dbReference type="InterPro" id="IPR000281">
    <property type="entry name" value="HTH_RpiR"/>
</dbReference>
<dbReference type="EMBL" id="VFRP01000006">
    <property type="protein sequence ID" value="TPE51617.1"/>
    <property type="molecule type" value="Genomic_DNA"/>
</dbReference>
<sequence length="294" mass="32359">MNEPENFRGILDRMAQLRPTLSPQLQKICGHVLNQPGSVATLSMRKVAAEAGVPPPTLPRLAQAAGFDTYEAFRDVFRAHFQSQAQWYPELAEDLQREGSARGAAHLTESFRRESLANIDRLFRDLDATLLSEVADRLSRARMVYVAGMQGSFALAMYGHYIAGMAFPNWRLLEARPNQMSDLAVDMGPSDVLLAISTPPCARMTIVLADAARARGAHVIGLTNTRLSPLAERSDTIVLASTESPQYFDSIVATALALEVIVGLLVARGGPEVVANIERIETFRKNFGEYWDEN</sequence>
<dbReference type="InterPro" id="IPR035472">
    <property type="entry name" value="RpiR-like_SIS"/>
</dbReference>
<dbReference type="AlphaFoldDB" id="A0A501WW40"/>
<dbReference type="RefSeq" id="WP_140453592.1">
    <property type="nucleotide sequence ID" value="NZ_VFRP01000006.1"/>
</dbReference>
<feature type="domain" description="HTH rpiR-type" evidence="4">
    <location>
        <begin position="8"/>
        <end position="84"/>
    </location>
</feature>
<dbReference type="Gene3D" id="3.40.50.10490">
    <property type="entry name" value="Glucose-6-phosphate isomerase like protein, domain 1"/>
    <property type="match status" value="1"/>
</dbReference>
<evidence type="ECO:0000256" key="1">
    <source>
        <dbReference type="ARBA" id="ARBA00023015"/>
    </source>
</evidence>
<evidence type="ECO:0000313" key="6">
    <source>
        <dbReference type="EMBL" id="TPE51617.1"/>
    </source>
</evidence>
<dbReference type="Pfam" id="PF01380">
    <property type="entry name" value="SIS"/>
    <property type="match status" value="1"/>
</dbReference>
<gene>
    <name evidence="6" type="ORF">FJM51_07895</name>
</gene>
<protein>
    <submittedName>
        <fullName evidence="6">MurR/RpiR family transcriptional regulator</fullName>
    </submittedName>
</protein>
<dbReference type="GO" id="GO:1901135">
    <property type="term" value="P:carbohydrate derivative metabolic process"/>
    <property type="evidence" value="ECO:0007669"/>
    <property type="project" value="InterPro"/>
</dbReference>
<dbReference type="InterPro" id="IPR036388">
    <property type="entry name" value="WH-like_DNA-bd_sf"/>
</dbReference>
<keyword evidence="1" id="KW-0805">Transcription regulation</keyword>
<evidence type="ECO:0000256" key="2">
    <source>
        <dbReference type="ARBA" id="ARBA00023125"/>
    </source>
</evidence>
<accession>A0A501WW40</accession>
<dbReference type="OrthoDB" id="9814676at2"/>
<proteinExistence type="predicted"/>
<dbReference type="SUPFAM" id="SSF53697">
    <property type="entry name" value="SIS domain"/>
    <property type="match status" value="1"/>
</dbReference>
<organism evidence="6 7">
    <name type="scientific">Amaricoccus solimangrovi</name>
    <dbReference type="NCBI Taxonomy" id="2589815"/>
    <lineage>
        <taxon>Bacteria</taxon>
        <taxon>Pseudomonadati</taxon>
        <taxon>Pseudomonadota</taxon>
        <taxon>Alphaproteobacteria</taxon>
        <taxon>Rhodobacterales</taxon>
        <taxon>Paracoccaceae</taxon>
        <taxon>Amaricoccus</taxon>
    </lineage>
</organism>
<dbReference type="SUPFAM" id="SSF46689">
    <property type="entry name" value="Homeodomain-like"/>
    <property type="match status" value="1"/>
</dbReference>
<keyword evidence="7" id="KW-1185">Reference proteome</keyword>
<evidence type="ECO:0000259" key="5">
    <source>
        <dbReference type="PROSITE" id="PS51464"/>
    </source>
</evidence>
<dbReference type="GO" id="GO:0097367">
    <property type="term" value="F:carbohydrate derivative binding"/>
    <property type="evidence" value="ECO:0007669"/>
    <property type="project" value="InterPro"/>
</dbReference>
<dbReference type="GO" id="GO:0003677">
    <property type="term" value="F:DNA binding"/>
    <property type="evidence" value="ECO:0007669"/>
    <property type="project" value="UniProtKB-KW"/>
</dbReference>
<evidence type="ECO:0000256" key="3">
    <source>
        <dbReference type="ARBA" id="ARBA00023163"/>
    </source>
</evidence>
<dbReference type="PROSITE" id="PS51464">
    <property type="entry name" value="SIS"/>
    <property type="match status" value="1"/>
</dbReference>